<sequence length="119" mass="13132">MSDFAHSASSTRRIEAADAAVFRHLDDHRNHSAHMGQRSWAMMGSRMEVHMDAGGTRAVGSRSGFTGSFLGIPLAVEKIVIERDPPRLKTSVTVRAPTLWVIGRYRMGFSIIPGPHRCC</sequence>
<dbReference type="SUPFAM" id="SSF55961">
    <property type="entry name" value="Bet v1-like"/>
    <property type="match status" value="1"/>
</dbReference>
<dbReference type="Proteomes" id="UP000294958">
    <property type="component" value="Unassembled WGS sequence"/>
</dbReference>
<organism evidence="1 2">
    <name type="scientific">Aquamicrobium defluvii</name>
    <dbReference type="NCBI Taxonomy" id="69279"/>
    <lineage>
        <taxon>Bacteria</taxon>
        <taxon>Pseudomonadati</taxon>
        <taxon>Pseudomonadota</taxon>
        <taxon>Alphaproteobacteria</taxon>
        <taxon>Hyphomicrobiales</taxon>
        <taxon>Phyllobacteriaceae</taxon>
        <taxon>Aquamicrobium</taxon>
    </lineage>
</organism>
<dbReference type="AlphaFoldDB" id="A0A4R6YF57"/>
<keyword evidence="2" id="KW-1185">Reference proteome</keyword>
<dbReference type="RefSeq" id="WP_051520554.1">
    <property type="nucleotide sequence ID" value="NZ_KK073887.1"/>
</dbReference>
<protein>
    <recommendedName>
        <fullName evidence="3">Polyketide cyclase/dehydrase/lipid transport protein</fullName>
    </recommendedName>
</protein>
<proteinExistence type="predicted"/>
<reference evidence="1 2" key="1">
    <citation type="submission" date="2019-03" db="EMBL/GenBank/DDBJ databases">
        <title>Genomic Encyclopedia of Type Strains, Phase IV (KMG-IV): sequencing the most valuable type-strain genomes for metagenomic binning, comparative biology and taxonomic classification.</title>
        <authorList>
            <person name="Goeker M."/>
        </authorList>
    </citation>
    <scope>NUCLEOTIDE SEQUENCE [LARGE SCALE GENOMIC DNA]</scope>
    <source>
        <strain evidence="1 2">DSM 11603</strain>
    </source>
</reference>
<dbReference type="OrthoDB" id="7468261at2"/>
<dbReference type="EMBL" id="SNZF01000012">
    <property type="protein sequence ID" value="TDR34900.1"/>
    <property type="molecule type" value="Genomic_DNA"/>
</dbReference>
<evidence type="ECO:0000313" key="2">
    <source>
        <dbReference type="Proteomes" id="UP000294958"/>
    </source>
</evidence>
<accession>A0A4R6YF57</accession>
<name>A0A4R6YF57_9HYPH</name>
<gene>
    <name evidence="1" type="ORF">DES43_112112</name>
</gene>
<evidence type="ECO:0008006" key="3">
    <source>
        <dbReference type="Google" id="ProtNLM"/>
    </source>
</evidence>
<evidence type="ECO:0000313" key="1">
    <source>
        <dbReference type="EMBL" id="TDR34900.1"/>
    </source>
</evidence>
<comment type="caution">
    <text evidence="1">The sequence shown here is derived from an EMBL/GenBank/DDBJ whole genome shotgun (WGS) entry which is preliminary data.</text>
</comment>